<keyword evidence="2" id="KW-0472">Membrane</keyword>
<dbReference type="EMBL" id="JAEHOD010000055">
    <property type="protein sequence ID" value="KAG2434871.1"/>
    <property type="molecule type" value="Genomic_DNA"/>
</dbReference>
<keyword evidence="2" id="KW-1133">Transmembrane helix</keyword>
<feature type="compositionally biased region" description="Basic and acidic residues" evidence="1">
    <location>
        <begin position="599"/>
        <end position="619"/>
    </location>
</feature>
<organism evidence="3 4">
    <name type="scientific">Chlamydomonas schloesseri</name>
    <dbReference type="NCBI Taxonomy" id="2026947"/>
    <lineage>
        <taxon>Eukaryota</taxon>
        <taxon>Viridiplantae</taxon>
        <taxon>Chlorophyta</taxon>
        <taxon>core chlorophytes</taxon>
        <taxon>Chlorophyceae</taxon>
        <taxon>CS clade</taxon>
        <taxon>Chlamydomonadales</taxon>
        <taxon>Chlamydomonadaceae</taxon>
        <taxon>Chlamydomonas</taxon>
    </lineage>
</organism>
<feature type="region of interest" description="Disordered" evidence="1">
    <location>
        <begin position="1"/>
        <end position="34"/>
    </location>
</feature>
<evidence type="ECO:0000313" key="3">
    <source>
        <dbReference type="EMBL" id="KAG2434871.1"/>
    </source>
</evidence>
<keyword evidence="4" id="KW-1185">Reference proteome</keyword>
<gene>
    <name evidence="3" type="ORF">HYH02_012071</name>
</gene>
<dbReference type="AlphaFoldDB" id="A0A835TB14"/>
<feature type="transmembrane region" description="Helical" evidence="2">
    <location>
        <begin position="225"/>
        <end position="246"/>
    </location>
</feature>
<feature type="transmembrane region" description="Helical" evidence="2">
    <location>
        <begin position="490"/>
        <end position="511"/>
    </location>
</feature>
<reference evidence="3" key="1">
    <citation type="journal article" date="2020" name="bioRxiv">
        <title>Comparative genomics of Chlamydomonas.</title>
        <authorList>
            <person name="Craig R.J."/>
            <person name="Hasan A.R."/>
            <person name="Ness R.W."/>
            <person name="Keightley P.D."/>
        </authorList>
    </citation>
    <scope>NUCLEOTIDE SEQUENCE</scope>
    <source>
        <strain evidence="3">CCAP 11/173</strain>
    </source>
</reference>
<name>A0A835TB14_9CHLO</name>
<accession>A0A835TB14</accession>
<dbReference type="GO" id="GO:0009941">
    <property type="term" value="C:chloroplast envelope"/>
    <property type="evidence" value="ECO:0007669"/>
    <property type="project" value="TreeGrafter"/>
</dbReference>
<comment type="caution">
    <text evidence="3">The sequence shown here is derived from an EMBL/GenBank/DDBJ whole genome shotgun (WGS) entry which is preliminary data.</text>
</comment>
<evidence type="ECO:0000256" key="1">
    <source>
        <dbReference type="SAM" id="MobiDB-lite"/>
    </source>
</evidence>
<feature type="region of interest" description="Disordered" evidence="1">
    <location>
        <begin position="559"/>
        <end position="657"/>
    </location>
</feature>
<feature type="transmembrane region" description="Helical" evidence="2">
    <location>
        <begin position="449"/>
        <end position="470"/>
    </location>
</feature>
<feature type="region of interest" description="Disordered" evidence="1">
    <location>
        <begin position="350"/>
        <end position="372"/>
    </location>
</feature>
<evidence type="ECO:0008006" key="5">
    <source>
        <dbReference type="Google" id="ProtNLM"/>
    </source>
</evidence>
<keyword evidence="2" id="KW-0812">Transmembrane</keyword>
<dbReference type="InterPro" id="IPR044200">
    <property type="entry name" value="At5g03900-like"/>
</dbReference>
<proteinExistence type="predicted"/>
<dbReference type="OrthoDB" id="4518at2759"/>
<feature type="compositionally biased region" description="Gly residues" evidence="1">
    <location>
        <begin position="622"/>
        <end position="651"/>
    </location>
</feature>
<dbReference type="PANTHER" id="PTHR47380">
    <property type="entry name" value="OS02G0533000 PROTEIN"/>
    <property type="match status" value="1"/>
</dbReference>
<protein>
    <recommendedName>
        <fullName evidence="5">Iron-sulfur cluster biosynthesis family protein</fullName>
    </recommendedName>
</protein>
<dbReference type="Proteomes" id="UP000613740">
    <property type="component" value="Unassembled WGS sequence"/>
</dbReference>
<feature type="region of interest" description="Disordered" evidence="1">
    <location>
        <begin position="61"/>
        <end position="94"/>
    </location>
</feature>
<sequence length="657" mass="68814">MQLSRAGPLAGPACAGHSRQVASPRSRASPAGALRPAPAVAALPRGLCGSGVGQSLLRLRQPQQAPAAPVPPQQPLAPGQRRGGDRAGRGAGSAVLCSASTGREADSDWAPNPMELVKREAGLQSNRLDPDLRERVEAAIERLGGRVTVGDVAARAGVKLAQADEALKALAYDTAAALQVSAAGDLVYAFAPDFRGRLRNRSFVVGTLLPLGRRLGGALSYLSRVAFGTALIASVVVVWLAVMALLRGRGDDRDDRGGGGYRGGYGGGGYYSGRMFMDVTDLFLYWDPYYYQTTARRVASGEQLSFVESIFSFVFGDGDPNADFEERRWQRLGEMIRAKGGVVTAEEMAPYLDPPEPADPPTGRYGSSSGSGTDPYIPYPDENFVLPALIKFGGEPYVDEAGHILYRFPALQLTGVKNKRPANRFSPQAAFDVPMERDWGFTAASGGQVAGTVFLGLLNLVGVAFLSGLMADPRSAYLLAAQGLGFVPGLVGPLQLYAAAFFAIPALRWFLNASRNRKIDARNAARAAAAGLLNGPAAAAGWVANKLAAARQMGERVFGSSGAASSSSSNLVDRPFDRQLPPPRLGPRLVADDEVVFDSGREAEPQLLERDMDDWDSRLGRRGGGGAAGGGGGGRPGGGGGGGSGNGGVARGGRFRR</sequence>
<feature type="compositionally biased region" description="Low complexity" evidence="1">
    <location>
        <begin position="559"/>
        <end position="569"/>
    </location>
</feature>
<dbReference type="PANTHER" id="PTHR47380:SF4">
    <property type="entry name" value="OS02G0533000 PROTEIN"/>
    <property type="match status" value="1"/>
</dbReference>
<evidence type="ECO:0000313" key="4">
    <source>
        <dbReference type="Proteomes" id="UP000613740"/>
    </source>
</evidence>
<evidence type="ECO:0000256" key="2">
    <source>
        <dbReference type="SAM" id="Phobius"/>
    </source>
</evidence>
<feature type="compositionally biased region" description="Low complexity" evidence="1">
    <location>
        <begin position="18"/>
        <end position="34"/>
    </location>
</feature>